<gene>
    <name evidence="1" type="ORF">AOQ84DRAFT_277277</name>
</gene>
<keyword evidence="2" id="KW-1185">Reference proteome</keyword>
<name>A0A8E2FCT5_9PEZI</name>
<protein>
    <submittedName>
        <fullName evidence="1">Geranylgeranyl pyrophosphate synthetase</fullName>
    </submittedName>
</protein>
<feature type="non-terminal residue" evidence="1">
    <location>
        <position position="1"/>
    </location>
</feature>
<dbReference type="OrthoDB" id="5393654at2759"/>
<evidence type="ECO:0000313" key="1">
    <source>
        <dbReference type="EMBL" id="OCL14802.1"/>
    </source>
</evidence>
<reference evidence="1 2" key="1">
    <citation type="journal article" date="2016" name="Nat. Commun.">
        <title>Ectomycorrhizal ecology is imprinted in the genome of the dominant symbiotic fungus Cenococcum geophilum.</title>
        <authorList>
            <consortium name="DOE Joint Genome Institute"/>
            <person name="Peter M."/>
            <person name="Kohler A."/>
            <person name="Ohm R.A."/>
            <person name="Kuo A."/>
            <person name="Krutzmann J."/>
            <person name="Morin E."/>
            <person name="Arend M."/>
            <person name="Barry K.W."/>
            <person name="Binder M."/>
            <person name="Choi C."/>
            <person name="Clum A."/>
            <person name="Copeland A."/>
            <person name="Grisel N."/>
            <person name="Haridas S."/>
            <person name="Kipfer T."/>
            <person name="LaButti K."/>
            <person name="Lindquist E."/>
            <person name="Lipzen A."/>
            <person name="Maire R."/>
            <person name="Meier B."/>
            <person name="Mihaltcheva S."/>
            <person name="Molinier V."/>
            <person name="Murat C."/>
            <person name="Poggeler S."/>
            <person name="Quandt C.A."/>
            <person name="Sperisen C."/>
            <person name="Tritt A."/>
            <person name="Tisserant E."/>
            <person name="Crous P.W."/>
            <person name="Henrissat B."/>
            <person name="Nehls U."/>
            <person name="Egli S."/>
            <person name="Spatafora J.W."/>
            <person name="Grigoriev I.V."/>
            <person name="Martin F.M."/>
        </authorList>
    </citation>
    <scope>NUCLEOTIDE SEQUENCE [LARGE SCALE GENOMIC DNA]</scope>
    <source>
        <strain evidence="1 2">CBS 207.34</strain>
    </source>
</reference>
<dbReference type="EMBL" id="KV748529">
    <property type="protein sequence ID" value="OCL14802.1"/>
    <property type="molecule type" value="Genomic_DNA"/>
</dbReference>
<dbReference type="Proteomes" id="UP000250140">
    <property type="component" value="Unassembled WGS sequence"/>
</dbReference>
<dbReference type="PANTHER" id="PTHR35179">
    <property type="entry name" value="PROTEIN CBG02620"/>
    <property type="match status" value="1"/>
</dbReference>
<feature type="non-terminal residue" evidence="1">
    <location>
        <position position="444"/>
    </location>
</feature>
<proteinExistence type="predicted"/>
<accession>A0A8E2FCT5</accession>
<organism evidence="1 2">
    <name type="scientific">Glonium stellatum</name>
    <dbReference type="NCBI Taxonomy" id="574774"/>
    <lineage>
        <taxon>Eukaryota</taxon>
        <taxon>Fungi</taxon>
        <taxon>Dikarya</taxon>
        <taxon>Ascomycota</taxon>
        <taxon>Pezizomycotina</taxon>
        <taxon>Dothideomycetes</taxon>
        <taxon>Pleosporomycetidae</taxon>
        <taxon>Gloniales</taxon>
        <taxon>Gloniaceae</taxon>
        <taxon>Glonium</taxon>
    </lineage>
</organism>
<sequence>PSPPLGPLLEEISEFDLLNAAQFGDSRKDTAEINGCTYIASFNWLDQDKPTILIPGTPPAWTPLLESRALEQDKGEYFRDPNAARFPTYPLEPAVRAVLTENEDLETQKIDLFACSSTVGSLLRFVRRVDKPFRFFVEVVGNTVFFIRHENTPTELIPEVKGYGHTFPEAYTTWNADVKGSASHQRLLRYDFAGLDCVLRFEADGYLGFMVPGGVKTPASASDLRNDKSQDDLASTLDSMKVSSSFGGGERSSGPLQIEITGQKIPQEAIFDLKTRSAWKKELDVLGEELPRCWVAQIPNFILAFHEAGMFNDITVRYIRDDVKKWQQENQKDIKCLNWLVRKIIAIAKARKDGKLEVRYKGLEALELREQDTDEHNVLPPDLKLRWMENDPSDDVNPRHNAKSTGGVSLPVSVFDTSAFGSDEEDEDYTACSDECGYCGRCTY</sequence>
<evidence type="ECO:0000313" key="2">
    <source>
        <dbReference type="Proteomes" id="UP000250140"/>
    </source>
</evidence>
<dbReference type="PANTHER" id="PTHR35179:SF2">
    <property type="entry name" value="START DOMAIN-CONTAINING PROTEIN"/>
    <property type="match status" value="1"/>
</dbReference>
<dbReference type="AlphaFoldDB" id="A0A8E2FCT5"/>